<dbReference type="Pfam" id="PF17874">
    <property type="entry name" value="TPR_MalT"/>
    <property type="match status" value="1"/>
</dbReference>
<dbReference type="InterPro" id="IPR027417">
    <property type="entry name" value="P-loop_NTPase"/>
</dbReference>
<dbReference type="SUPFAM" id="SSF46894">
    <property type="entry name" value="C-terminal effector domain of the bipartite response regulators"/>
    <property type="match status" value="1"/>
</dbReference>
<dbReference type="InterPro" id="IPR041617">
    <property type="entry name" value="TPR_MalT"/>
</dbReference>
<dbReference type="CDD" id="cd06170">
    <property type="entry name" value="LuxR_C_like"/>
    <property type="match status" value="1"/>
</dbReference>
<reference evidence="5 6" key="1">
    <citation type="journal article" date="2014" name="Int. J. Syst. Evol. Microbiol.">
        <title>Complete genome sequence of Corynebacterium casei LMG S-19264T (=DSM 44701T), isolated from a smear-ripened cheese.</title>
        <authorList>
            <consortium name="US DOE Joint Genome Institute (JGI-PGF)"/>
            <person name="Walter F."/>
            <person name="Albersmeier A."/>
            <person name="Kalinowski J."/>
            <person name="Ruckert C."/>
        </authorList>
    </citation>
    <scope>NUCLEOTIDE SEQUENCE [LARGE SCALE GENOMIC DNA]</scope>
    <source>
        <strain evidence="5 6">CGMCC 1.7286</strain>
    </source>
</reference>
<dbReference type="PROSITE" id="PS50043">
    <property type="entry name" value="HTH_LUXR_2"/>
    <property type="match status" value="1"/>
</dbReference>
<dbReference type="PANTHER" id="PTHR44688">
    <property type="entry name" value="DNA-BINDING TRANSCRIPTIONAL ACTIVATOR DEVR_DOSR"/>
    <property type="match status" value="1"/>
</dbReference>
<evidence type="ECO:0000313" key="6">
    <source>
        <dbReference type="Proteomes" id="UP000599578"/>
    </source>
</evidence>
<evidence type="ECO:0000256" key="1">
    <source>
        <dbReference type="ARBA" id="ARBA00023015"/>
    </source>
</evidence>
<dbReference type="GO" id="GO:0006355">
    <property type="term" value="P:regulation of DNA-templated transcription"/>
    <property type="evidence" value="ECO:0007669"/>
    <property type="project" value="InterPro"/>
</dbReference>
<dbReference type="InterPro" id="IPR059106">
    <property type="entry name" value="WHD_MalT"/>
</dbReference>
<dbReference type="SUPFAM" id="SSF48452">
    <property type="entry name" value="TPR-like"/>
    <property type="match status" value="1"/>
</dbReference>
<gene>
    <name evidence="5" type="ORF">GCM10011348_47240</name>
</gene>
<organism evidence="5 6">
    <name type="scientific">Marinobacterium nitratireducens</name>
    <dbReference type="NCBI Taxonomy" id="518897"/>
    <lineage>
        <taxon>Bacteria</taxon>
        <taxon>Pseudomonadati</taxon>
        <taxon>Pseudomonadota</taxon>
        <taxon>Gammaproteobacteria</taxon>
        <taxon>Oceanospirillales</taxon>
        <taxon>Oceanospirillaceae</taxon>
        <taxon>Marinobacterium</taxon>
    </lineage>
</organism>
<dbReference type="InterPro" id="IPR016032">
    <property type="entry name" value="Sig_transdc_resp-reg_C-effctor"/>
</dbReference>
<dbReference type="PANTHER" id="PTHR44688:SF16">
    <property type="entry name" value="DNA-BINDING TRANSCRIPTIONAL ACTIVATOR DEVR_DOSR"/>
    <property type="match status" value="1"/>
</dbReference>
<feature type="domain" description="HTH luxR-type" evidence="4">
    <location>
        <begin position="831"/>
        <end position="896"/>
    </location>
</feature>
<sequence length="899" mass="100382">MAADYQGFSVLETKLAPPLRWGYDLLERERLLGQLQLNRDKRLVLISASAGYGKSTLMAQWSQRQQDSGERVAWLTLDEDDNDPVRLYTYLFQMLRGELPGDLELHRVTRDHAAQLAGLLAAPGSPSLLCIDELEVLVNAECLQLLYWFSLQLPPGTQLIVASRETPDWELGRLRLSNELFELHDQDLRLNLDEAKSLTTLQAANRLSDTQTQQLVEKTEGWMAGIRLALLCMAGWDDNQTWIEHLSGEVEEIADFLAEQVFRHLGAEQQLFLLSVAVLNRMSAPLCEALTGQLGAQVQLQSFCKRGLFIQPIDPQRRWFRMHRLVRQFLLNRLERQLPNQVSSLHEAAARWFAEHDSKIEAIHHAVAAANPQLAGDLLASISNVLVQKGQLRTLTGLAARIPEACLLKSPRLVADLCWVHLLMHQRDRAAHYLRILHQADRSEVGDPGALSLPAMEPLLLVIDDRAPAAAELGETNLGQLRPEAYFERGVLSNIIAYGCIGAGQLEKAQQFALQAHAAHLEAGSLFGVAYAALIAAMRERAQGNLAAARQRAGLVGYGPDYGQPVNDSSVSETAKGVVNGLEVDLLYELNALDEAEQLLNRYFPVGADNAAPDMVILGYLTLARIAFAKGRWQMAESRLEEGEVAGLRWPLPRLVEAMRWQRVQFALQRGDLEQARALSDKLQSQTLVPAPAGYMHPVDEWVAPDLVGLRVEACAGEAQTVLDRLPPLLQAAERRPLRRLRLLLLEGLCIHQLGRQKELRRALGEALDIGRRTGALRSFLDEGGWLIEALKTLVRDLEKQPDPDARHRRDYSRILLDAAGEKAADKPAESESLVEPLSDRELEALALVGEGLRNEQIAEKLFLSINTIKWHLRRAYEKLGVRSRTEALAEARRRGLIE</sequence>
<dbReference type="SUPFAM" id="SSF52540">
    <property type="entry name" value="P-loop containing nucleoside triphosphate hydrolases"/>
    <property type="match status" value="1"/>
</dbReference>
<dbReference type="Gene3D" id="3.40.50.300">
    <property type="entry name" value="P-loop containing nucleotide triphosphate hydrolases"/>
    <property type="match status" value="1"/>
</dbReference>
<evidence type="ECO:0000313" key="5">
    <source>
        <dbReference type="EMBL" id="GGO89451.1"/>
    </source>
</evidence>
<dbReference type="GO" id="GO:0003677">
    <property type="term" value="F:DNA binding"/>
    <property type="evidence" value="ECO:0007669"/>
    <property type="project" value="UniProtKB-KW"/>
</dbReference>
<dbReference type="Gene3D" id="1.10.10.10">
    <property type="entry name" value="Winged helix-like DNA-binding domain superfamily/Winged helix DNA-binding domain"/>
    <property type="match status" value="1"/>
</dbReference>
<dbReference type="AlphaFoldDB" id="A0A918DY15"/>
<comment type="caution">
    <text evidence="5">The sequence shown here is derived from an EMBL/GenBank/DDBJ whole genome shotgun (WGS) entry which is preliminary data.</text>
</comment>
<dbReference type="Gene3D" id="1.25.40.10">
    <property type="entry name" value="Tetratricopeptide repeat domain"/>
    <property type="match status" value="1"/>
</dbReference>
<accession>A0A918DY15</accession>
<dbReference type="PROSITE" id="PS00622">
    <property type="entry name" value="HTH_LUXR_1"/>
    <property type="match status" value="1"/>
</dbReference>
<evidence type="ECO:0000256" key="2">
    <source>
        <dbReference type="ARBA" id="ARBA00023125"/>
    </source>
</evidence>
<keyword evidence="2" id="KW-0238">DNA-binding</keyword>
<keyword evidence="3" id="KW-0804">Transcription</keyword>
<dbReference type="InterPro" id="IPR036388">
    <property type="entry name" value="WH-like_DNA-bd_sf"/>
</dbReference>
<dbReference type="PRINTS" id="PR00038">
    <property type="entry name" value="HTHLUXR"/>
</dbReference>
<dbReference type="Pfam" id="PF00196">
    <property type="entry name" value="GerE"/>
    <property type="match status" value="1"/>
</dbReference>
<evidence type="ECO:0000259" key="4">
    <source>
        <dbReference type="PROSITE" id="PS50043"/>
    </source>
</evidence>
<dbReference type="InterPro" id="IPR000792">
    <property type="entry name" value="Tscrpt_reg_LuxR_C"/>
</dbReference>
<keyword evidence="6" id="KW-1185">Reference proteome</keyword>
<dbReference type="Pfam" id="PF25873">
    <property type="entry name" value="WHD_MalT"/>
    <property type="match status" value="1"/>
</dbReference>
<evidence type="ECO:0000256" key="3">
    <source>
        <dbReference type="ARBA" id="ARBA00023163"/>
    </source>
</evidence>
<dbReference type="EMBL" id="BMLT01000024">
    <property type="protein sequence ID" value="GGO89451.1"/>
    <property type="molecule type" value="Genomic_DNA"/>
</dbReference>
<protein>
    <submittedName>
        <fullName evidence="5">LuxR family transcriptional regulator</fullName>
    </submittedName>
</protein>
<dbReference type="SMART" id="SM00421">
    <property type="entry name" value="HTH_LUXR"/>
    <property type="match status" value="1"/>
</dbReference>
<dbReference type="Proteomes" id="UP000599578">
    <property type="component" value="Unassembled WGS sequence"/>
</dbReference>
<keyword evidence="1" id="KW-0805">Transcription regulation</keyword>
<proteinExistence type="predicted"/>
<name>A0A918DY15_9GAMM</name>
<dbReference type="InterPro" id="IPR011990">
    <property type="entry name" value="TPR-like_helical_dom_sf"/>
</dbReference>
<dbReference type="RefSeq" id="WP_188863113.1">
    <property type="nucleotide sequence ID" value="NZ_BMLT01000024.1"/>
</dbReference>